<dbReference type="InterPro" id="IPR016174">
    <property type="entry name" value="Di-haem_cyt_TM"/>
</dbReference>
<evidence type="ECO:0000313" key="9">
    <source>
        <dbReference type="Proteomes" id="UP000464480"/>
    </source>
</evidence>
<keyword evidence="5 6" id="KW-0472">Membrane</keyword>
<dbReference type="SUPFAM" id="SSF81342">
    <property type="entry name" value="Transmembrane di-heme cytochromes"/>
    <property type="match status" value="1"/>
</dbReference>
<sequence length="175" mass="19689">MPAATLRLWDPLLRLCHLSFATVFFANYFFNEEGDGWHRWLGYYAVGCVLLRLVWGFVGPQSARWADCWPTRARLVAHARALLQGKPFHRLGHSPIGALVMVLMLTCLAALGLTGFLMEEVDALWGADWPLDIHSFIADALLALVCVHLLAAVVESVRLRENLPLSMLTGRRRRP</sequence>
<feature type="domain" description="Cytochrome b561 bacterial/Ni-hydrogenase" evidence="7">
    <location>
        <begin position="9"/>
        <end position="170"/>
    </location>
</feature>
<dbReference type="AlphaFoldDB" id="A0A6I6XDM8"/>
<evidence type="ECO:0000256" key="2">
    <source>
        <dbReference type="ARBA" id="ARBA00022475"/>
    </source>
</evidence>
<name>A0A6I6XDM8_PSEPU</name>
<dbReference type="RefSeq" id="WP_159408871.1">
    <property type="nucleotide sequence ID" value="NZ_CP026115.2"/>
</dbReference>
<dbReference type="GO" id="GO:0020037">
    <property type="term" value="F:heme binding"/>
    <property type="evidence" value="ECO:0007669"/>
    <property type="project" value="TreeGrafter"/>
</dbReference>
<organism evidence="8 9">
    <name type="scientific">Pseudomonas putida</name>
    <name type="common">Arthrobacter siderocapsulatus</name>
    <dbReference type="NCBI Taxonomy" id="303"/>
    <lineage>
        <taxon>Bacteria</taxon>
        <taxon>Pseudomonadati</taxon>
        <taxon>Pseudomonadota</taxon>
        <taxon>Gammaproteobacteria</taxon>
        <taxon>Pseudomonadales</taxon>
        <taxon>Pseudomonadaceae</taxon>
        <taxon>Pseudomonas</taxon>
    </lineage>
</organism>
<dbReference type="InterPro" id="IPR051542">
    <property type="entry name" value="Hydrogenase_cytochrome"/>
</dbReference>
<feature type="transmembrane region" description="Helical" evidence="6">
    <location>
        <begin position="136"/>
        <end position="157"/>
    </location>
</feature>
<dbReference type="PANTHER" id="PTHR30485:SF2">
    <property type="entry name" value="BLL0597 PROTEIN"/>
    <property type="match status" value="1"/>
</dbReference>
<evidence type="ECO:0000256" key="3">
    <source>
        <dbReference type="ARBA" id="ARBA00022692"/>
    </source>
</evidence>
<evidence type="ECO:0000259" key="7">
    <source>
        <dbReference type="Pfam" id="PF01292"/>
    </source>
</evidence>
<keyword evidence="4 6" id="KW-1133">Transmembrane helix</keyword>
<reference evidence="8 9" key="1">
    <citation type="submission" date="2020-02" db="EMBL/GenBank/DDBJ databases">
        <title>Pseudomonas Putida W5 Complete Genome Assembly.</title>
        <authorList>
            <person name="Yuan Z.-C."/>
            <person name="Shaw G.A."/>
            <person name="Cusano A.D."/>
            <person name="Caddey B.J."/>
            <person name="Weselowski B.J."/>
        </authorList>
    </citation>
    <scope>NUCLEOTIDE SEQUENCE [LARGE SCALE GENOMIC DNA]</scope>
    <source>
        <strain evidence="8 9">W5</strain>
    </source>
</reference>
<gene>
    <name evidence="8" type="ORF">C2H86_02245</name>
</gene>
<accession>A0A6I6XDM8</accession>
<evidence type="ECO:0000256" key="4">
    <source>
        <dbReference type="ARBA" id="ARBA00022989"/>
    </source>
</evidence>
<feature type="transmembrane region" description="Helical" evidence="6">
    <location>
        <begin position="12"/>
        <end position="29"/>
    </location>
</feature>
<evidence type="ECO:0000313" key="8">
    <source>
        <dbReference type="EMBL" id="QHG63301.1"/>
    </source>
</evidence>
<feature type="transmembrane region" description="Helical" evidence="6">
    <location>
        <begin position="41"/>
        <end position="58"/>
    </location>
</feature>
<dbReference type="EMBL" id="CP026115">
    <property type="protein sequence ID" value="QHG63301.1"/>
    <property type="molecule type" value="Genomic_DNA"/>
</dbReference>
<comment type="subcellular location">
    <subcellularLocation>
        <location evidence="1">Cell membrane</location>
        <topology evidence="1">Multi-pass membrane protein</topology>
    </subcellularLocation>
</comment>
<protein>
    <submittedName>
        <fullName evidence="8">Cytochrome B</fullName>
    </submittedName>
</protein>
<keyword evidence="2" id="KW-1003">Cell membrane</keyword>
<dbReference type="GO" id="GO:0005886">
    <property type="term" value="C:plasma membrane"/>
    <property type="evidence" value="ECO:0007669"/>
    <property type="project" value="UniProtKB-SubCell"/>
</dbReference>
<dbReference type="InterPro" id="IPR011577">
    <property type="entry name" value="Cyt_b561_bac/Ni-Hgenase"/>
</dbReference>
<evidence type="ECO:0000256" key="5">
    <source>
        <dbReference type="ARBA" id="ARBA00023136"/>
    </source>
</evidence>
<dbReference type="PANTHER" id="PTHR30485">
    <property type="entry name" value="NI/FE-HYDROGENASE 1 B-TYPE CYTOCHROME SUBUNIT"/>
    <property type="match status" value="1"/>
</dbReference>
<keyword evidence="3 6" id="KW-0812">Transmembrane</keyword>
<dbReference type="GO" id="GO:0009055">
    <property type="term" value="F:electron transfer activity"/>
    <property type="evidence" value="ECO:0007669"/>
    <property type="project" value="InterPro"/>
</dbReference>
<dbReference type="Proteomes" id="UP000464480">
    <property type="component" value="Chromosome"/>
</dbReference>
<evidence type="ECO:0000256" key="6">
    <source>
        <dbReference type="SAM" id="Phobius"/>
    </source>
</evidence>
<dbReference type="Pfam" id="PF01292">
    <property type="entry name" value="Ni_hydr_CYTB"/>
    <property type="match status" value="1"/>
</dbReference>
<dbReference type="GO" id="GO:0022904">
    <property type="term" value="P:respiratory electron transport chain"/>
    <property type="evidence" value="ECO:0007669"/>
    <property type="project" value="InterPro"/>
</dbReference>
<feature type="transmembrane region" description="Helical" evidence="6">
    <location>
        <begin position="96"/>
        <end position="116"/>
    </location>
</feature>
<dbReference type="Gene3D" id="1.20.950.20">
    <property type="entry name" value="Transmembrane di-heme cytochromes, Chain C"/>
    <property type="match status" value="1"/>
</dbReference>
<proteinExistence type="predicted"/>
<evidence type="ECO:0000256" key="1">
    <source>
        <dbReference type="ARBA" id="ARBA00004651"/>
    </source>
</evidence>